<dbReference type="AlphaFoldDB" id="A0AAN9L8C6"/>
<evidence type="ECO:0000313" key="2">
    <source>
        <dbReference type="EMBL" id="KAK7329589.1"/>
    </source>
</evidence>
<name>A0AAN9L8C6_CANGL</name>
<sequence>MDRIERFQGLHFRMFNGLHSTTTPILTSKFFARKLVVSSSVESLYEPDKDNWIRLAVESLLTKIRFVLRLVVYATLVSMVDWLVIFIALMAQMLVEPCMLHLYLKL</sequence>
<dbReference type="EMBL" id="JAYMYQ010000005">
    <property type="protein sequence ID" value="KAK7329589.1"/>
    <property type="molecule type" value="Genomic_DNA"/>
</dbReference>
<gene>
    <name evidence="2" type="ORF">VNO77_23759</name>
</gene>
<comment type="caution">
    <text evidence="2">The sequence shown here is derived from an EMBL/GenBank/DDBJ whole genome shotgun (WGS) entry which is preliminary data.</text>
</comment>
<keyword evidence="1" id="KW-0472">Membrane</keyword>
<keyword evidence="3" id="KW-1185">Reference proteome</keyword>
<reference evidence="2 3" key="1">
    <citation type="submission" date="2024-01" db="EMBL/GenBank/DDBJ databases">
        <title>The genomes of 5 underutilized Papilionoideae crops provide insights into root nodulation and disease resistanc.</title>
        <authorList>
            <person name="Jiang F."/>
        </authorList>
    </citation>
    <scope>NUCLEOTIDE SEQUENCE [LARGE SCALE GENOMIC DNA]</scope>
    <source>
        <strain evidence="2">LVBAO_FW01</strain>
        <tissue evidence="2">Leaves</tissue>
    </source>
</reference>
<keyword evidence="1" id="KW-1133">Transmembrane helix</keyword>
<protein>
    <submittedName>
        <fullName evidence="2">Uncharacterized protein</fullName>
    </submittedName>
</protein>
<evidence type="ECO:0000256" key="1">
    <source>
        <dbReference type="SAM" id="Phobius"/>
    </source>
</evidence>
<evidence type="ECO:0000313" key="3">
    <source>
        <dbReference type="Proteomes" id="UP001367508"/>
    </source>
</evidence>
<accession>A0AAN9L8C6</accession>
<proteinExistence type="predicted"/>
<feature type="transmembrane region" description="Helical" evidence="1">
    <location>
        <begin position="70"/>
        <end position="95"/>
    </location>
</feature>
<dbReference type="Proteomes" id="UP001367508">
    <property type="component" value="Unassembled WGS sequence"/>
</dbReference>
<organism evidence="2 3">
    <name type="scientific">Canavalia gladiata</name>
    <name type="common">Sword bean</name>
    <name type="synonym">Dolichos gladiatus</name>
    <dbReference type="NCBI Taxonomy" id="3824"/>
    <lineage>
        <taxon>Eukaryota</taxon>
        <taxon>Viridiplantae</taxon>
        <taxon>Streptophyta</taxon>
        <taxon>Embryophyta</taxon>
        <taxon>Tracheophyta</taxon>
        <taxon>Spermatophyta</taxon>
        <taxon>Magnoliopsida</taxon>
        <taxon>eudicotyledons</taxon>
        <taxon>Gunneridae</taxon>
        <taxon>Pentapetalae</taxon>
        <taxon>rosids</taxon>
        <taxon>fabids</taxon>
        <taxon>Fabales</taxon>
        <taxon>Fabaceae</taxon>
        <taxon>Papilionoideae</taxon>
        <taxon>50 kb inversion clade</taxon>
        <taxon>NPAAA clade</taxon>
        <taxon>indigoferoid/millettioid clade</taxon>
        <taxon>Phaseoleae</taxon>
        <taxon>Canavalia</taxon>
    </lineage>
</organism>
<keyword evidence="1" id="KW-0812">Transmembrane</keyword>